<dbReference type="Proteomes" id="UP000831963">
    <property type="component" value="Chromosome"/>
</dbReference>
<evidence type="ECO:0000256" key="2">
    <source>
        <dbReference type="SAM" id="SignalP"/>
    </source>
</evidence>
<feature type="domain" description="SpaA-like prealbumin fold" evidence="3">
    <location>
        <begin position="261"/>
        <end position="373"/>
    </location>
</feature>
<dbReference type="InterPro" id="IPR055354">
    <property type="entry name" value="DUF7507"/>
</dbReference>
<feature type="chain" id="PRO_5045857621" evidence="2">
    <location>
        <begin position="31"/>
        <end position="655"/>
    </location>
</feature>
<evidence type="ECO:0000313" key="6">
    <source>
        <dbReference type="Proteomes" id="UP000831963"/>
    </source>
</evidence>
<keyword evidence="2" id="KW-0732">Signal</keyword>
<keyword evidence="1" id="KW-0472">Membrane</keyword>
<feature type="domain" description="DUF7507" evidence="4">
    <location>
        <begin position="491"/>
        <end position="589"/>
    </location>
</feature>
<keyword evidence="1" id="KW-0812">Transmembrane</keyword>
<feature type="signal peptide" evidence="2">
    <location>
        <begin position="1"/>
        <end position="30"/>
    </location>
</feature>
<protein>
    <submittedName>
        <fullName evidence="5">DUF11 domain-containing protein</fullName>
    </submittedName>
</protein>
<evidence type="ECO:0000259" key="4">
    <source>
        <dbReference type="Pfam" id="PF24346"/>
    </source>
</evidence>
<dbReference type="Pfam" id="PF24346">
    <property type="entry name" value="DUF7507"/>
    <property type="match status" value="2"/>
</dbReference>
<name>A0ABY4IPM9_9MICO</name>
<dbReference type="InterPro" id="IPR047589">
    <property type="entry name" value="DUF11_rpt"/>
</dbReference>
<dbReference type="NCBIfam" id="TIGR01451">
    <property type="entry name" value="B_ant_repeat"/>
    <property type="match status" value="2"/>
</dbReference>
<feature type="domain" description="DUF7507" evidence="4">
    <location>
        <begin position="376"/>
        <end position="470"/>
    </location>
</feature>
<gene>
    <name evidence="5" type="ORF">KV396_01595</name>
</gene>
<keyword evidence="1" id="KW-1133">Transmembrane helix</keyword>
<dbReference type="InterPro" id="IPR048834">
    <property type="entry name" value="SpaA_pre-album"/>
</dbReference>
<sequence>MSVKKLSAFAGAAALLAILFTGVAAVPASAAPIESSCGYANPDGGGKFPDSICWLDFAGYDSTVGLTAEGQQFEMSLGAYDVSYTVTERPVAGWSTRAVTAQPANAGPFVMGVPGYYNGIPGQPFLYSSSGALYGAVQINVTNFQVSLNGTPVTGYDLVTAAPETTDAVTGNLGEFVYWSANTPLTLIDSHAPITSGGACAIPLNGNGTTAVQCNPGVAGSPSAYGSILAAPSATSITGSLFMYARGEREGLAFGIRTASVSVDKQVASRVDPTDSFDLSVASSEGPLLASASTGDSDSASTDVVPVIPSGPLTLSEASTAGSASPVDYYDADWACTNANATSTTELPEGAGASQQLALVAGDAVSCTVTNTAKAASLGLVKTVSPTTAVAGDTVVYDFAVTNDGDLPVDGLAIDETAFSGTGELGEIVCPVTELAVGESTTCQAPYEITQADVDAGGVSNEAVATALIADTTVSSASAASTALVAVEGESALAVTKTASVSTAAVGDDVLYTLTATNAGAVTLSDVTLTDTDFSGSAPLGDLECDTTAPVTLAPGDVLTCTVSYEVRAADVGTLTNGAAGSAVDPDENLLTGSASAAVTVTVPAAAAVGGNAAGQAGAGLALTGGDLPWYAVGFGLMLLLAGAATMAVRRARRS</sequence>
<evidence type="ECO:0000256" key="1">
    <source>
        <dbReference type="SAM" id="Phobius"/>
    </source>
</evidence>
<accession>A0ABY4IPM9</accession>
<keyword evidence="6" id="KW-1185">Reference proteome</keyword>
<evidence type="ECO:0000313" key="5">
    <source>
        <dbReference type="EMBL" id="UPL13243.1"/>
    </source>
</evidence>
<dbReference type="EMBL" id="CP078077">
    <property type="protein sequence ID" value="UPL13243.1"/>
    <property type="molecule type" value="Genomic_DNA"/>
</dbReference>
<organism evidence="5 6">
    <name type="scientific">Microbacterium galbinum</name>
    <dbReference type="NCBI Taxonomy" id="2851646"/>
    <lineage>
        <taxon>Bacteria</taxon>
        <taxon>Bacillati</taxon>
        <taxon>Actinomycetota</taxon>
        <taxon>Actinomycetes</taxon>
        <taxon>Micrococcales</taxon>
        <taxon>Microbacteriaceae</taxon>
        <taxon>Microbacterium</taxon>
    </lineage>
</organism>
<dbReference type="Pfam" id="PF20674">
    <property type="entry name" value="SpaA_3"/>
    <property type="match status" value="1"/>
</dbReference>
<feature type="transmembrane region" description="Helical" evidence="1">
    <location>
        <begin position="628"/>
        <end position="649"/>
    </location>
</feature>
<dbReference type="PANTHER" id="PTHR34819:SF3">
    <property type="entry name" value="CELL SURFACE PROTEIN"/>
    <property type="match status" value="1"/>
</dbReference>
<evidence type="ECO:0000259" key="3">
    <source>
        <dbReference type="Pfam" id="PF20674"/>
    </source>
</evidence>
<reference evidence="5 6" key="1">
    <citation type="submission" date="2021-06" db="EMBL/GenBank/DDBJ databases">
        <title>Genome-based taxonomic framework of Microbacterium strains isolated from marine environment, the description of four new species and reclassification of four preexisting species.</title>
        <authorList>
            <person name="Lee S.D."/>
            <person name="Kim S.-M."/>
            <person name="Byeon Y.-S."/>
            <person name="Yang H.L."/>
            <person name="Kim I.S."/>
        </authorList>
    </citation>
    <scope>NUCLEOTIDE SEQUENCE [LARGE SCALE GENOMIC DNA]</scope>
    <source>
        <strain evidence="5 6">SSW1-36</strain>
    </source>
</reference>
<dbReference type="PANTHER" id="PTHR34819">
    <property type="entry name" value="LARGE CYSTEINE-RICH PERIPLASMIC PROTEIN OMCB"/>
    <property type="match status" value="1"/>
</dbReference>
<dbReference type="InterPro" id="IPR051172">
    <property type="entry name" value="Chlamydia_OmcB"/>
</dbReference>
<dbReference type="RefSeq" id="WP_247956628.1">
    <property type="nucleotide sequence ID" value="NZ_CP078077.1"/>
</dbReference>
<proteinExistence type="predicted"/>